<dbReference type="InterPro" id="IPR036945">
    <property type="entry name" value="DAGK_sf"/>
</dbReference>
<keyword evidence="17 24" id="KW-0472">Membrane</keyword>
<evidence type="ECO:0000256" key="21">
    <source>
        <dbReference type="PIRSR" id="PIRSR600829-2"/>
    </source>
</evidence>
<gene>
    <name evidence="25" type="ORF">DFR37_12212</name>
</gene>
<dbReference type="Pfam" id="PF01219">
    <property type="entry name" value="DAGK_prokar"/>
    <property type="match status" value="1"/>
</dbReference>
<evidence type="ECO:0000256" key="14">
    <source>
        <dbReference type="ARBA" id="ARBA00022842"/>
    </source>
</evidence>
<evidence type="ECO:0000256" key="13">
    <source>
        <dbReference type="ARBA" id="ARBA00022840"/>
    </source>
</evidence>
<keyword evidence="12 24" id="KW-0418">Kinase</keyword>
<protein>
    <recommendedName>
        <fullName evidence="4 24">Diacylglycerol kinase</fullName>
        <ecNumber evidence="3 24">2.7.1.107</ecNumber>
    </recommendedName>
</protein>
<feature type="transmembrane region" description="Helical" evidence="24">
    <location>
        <begin position="70"/>
        <end position="85"/>
    </location>
</feature>
<dbReference type="GO" id="GO:0005886">
    <property type="term" value="C:plasma membrane"/>
    <property type="evidence" value="ECO:0007669"/>
    <property type="project" value="UniProtKB-SubCell"/>
</dbReference>
<evidence type="ECO:0000256" key="22">
    <source>
        <dbReference type="PIRSR" id="PIRSR600829-3"/>
    </source>
</evidence>
<keyword evidence="26" id="KW-1185">Reference proteome</keyword>
<keyword evidence="9 24" id="KW-0812">Transmembrane</keyword>
<keyword evidence="15 24" id="KW-1133">Transmembrane helix</keyword>
<dbReference type="AlphaFoldDB" id="A0A366H1V8"/>
<evidence type="ECO:0000256" key="12">
    <source>
        <dbReference type="ARBA" id="ARBA00022777"/>
    </source>
</evidence>
<dbReference type="Proteomes" id="UP000253628">
    <property type="component" value="Unassembled WGS sequence"/>
</dbReference>
<feature type="active site" description="Proton acceptor" evidence="20">
    <location>
        <position position="104"/>
    </location>
</feature>
<comment type="cofactor">
    <cofactor evidence="23">
        <name>Mg(2+)</name>
        <dbReference type="ChEBI" id="CHEBI:18420"/>
    </cofactor>
    <text evidence="23">Mn(2+), Zn(2+), Cd(2+) and Co(2+) support activity to lesser extents.</text>
</comment>
<feature type="transmembrane region" description="Helical" evidence="24">
    <location>
        <begin position="131"/>
        <end position="152"/>
    </location>
</feature>
<evidence type="ECO:0000256" key="8">
    <source>
        <dbReference type="ARBA" id="ARBA00022679"/>
    </source>
</evidence>
<comment type="similarity">
    <text evidence="2 24">Belongs to the bacterial diacylglycerol kinase family.</text>
</comment>
<evidence type="ECO:0000256" key="15">
    <source>
        <dbReference type="ARBA" id="ARBA00022989"/>
    </source>
</evidence>
<dbReference type="CDD" id="cd14264">
    <property type="entry name" value="DAGK_IM"/>
    <property type="match status" value="1"/>
</dbReference>
<keyword evidence="14 23" id="KW-0460">Magnesium</keyword>
<evidence type="ECO:0000256" key="9">
    <source>
        <dbReference type="ARBA" id="ARBA00022692"/>
    </source>
</evidence>
<feature type="binding site" evidence="21">
    <location>
        <position position="44"/>
    </location>
    <ligand>
        <name>substrate</name>
    </ligand>
</feature>
<feature type="binding site" evidence="22">
    <location>
        <begin position="129"/>
        <end position="130"/>
    </location>
    <ligand>
        <name>ATP</name>
        <dbReference type="ChEBI" id="CHEBI:30616"/>
    </ligand>
</feature>
<feature type="binding site" evidence="22">
    <location>
        <position position="51"/>
    </location>
    <ligand>
        <name>ATP</name>
        <dbReference type="ChEBI" id="CHEBI:30616"/>
    </ligand>
</feature>
<feature type="transmembrane region" description="Helical" evidence="24">
    <location>
        <begin position="91"/>
        <end position="110"/>
    </location>
</feature>
<dbReference type="InterPro" id="IPR033718">
    <property type="entry name" value="DAGK_prok"/>
</dbReference>
<dbReference type="PANTHER" id="PTHR34299:SF1">
    <property type="entry name" value="DIACYLGLYCEROL KINASE"/>
    <property type="match status" value="1"/>
</dbReference>
<comment type="caution">
    <text evidence="25">The sequence shown here is derived from an EMBL/GenBank/DDBJ whole genome shotgun (WGS) entry which is preliminary data.</text>
</comment>
<feature type="binding site" evidence="21">
    <location>
        <position position="133"/>
    </location>
    <ligand>
        <name>substrate</name>
    </ligand>
</feature>
<keyword evidence="7 24" id="KW-0997">Cell inner membrane</keyword>
<evidence type="ECO:0000256" key="3">
    <source>
        <dbReference type="ARBA" id="ARBA00012133"/>
    </source>
</evidence>
<name>A0A366H1V8_9BURK</name>
<evidence type="ECO:0000256" key="7">
    <source>
        <dbReference type="ARBA" id="ARBA00022519"/>
    </source>
</evidence>
<evidence type="ECO:0000256" key="2">
    <source>
        <dbReference type="ARBA" id="ARBA00005967"/>
    </source>
</evidence>
<keyword evidence="19 24" id="KW-1208">Phospholipid metabolism</keyword>
<keyword evidence="6" id="KW-0444">Lipid biosynthesis</keyword>
<keyword evidence="11 22" id="KW-0547">Nucleotide-binding</keyword>
<evidence type="ECO:0000256" key="11">
    <source>
        <dbReference type="ARBA" id="ARBA00022741"/>
    </source>
</evidence>
<evidence type="ECO:0000256" key="4">
    <source>
        <dbReference type="ARBA" id="ARBA00017575"/>
    </source>
</evidence>
<feature type="binding site" evidence="22">
    <location>
        <position position="63"/>
    </location>
    <ligand>
        <name>ATP</name>
        <dbReference type="ChEBI" id="CHEBI:30616"/>
    </ligand>
</feature>
<keyword evidence="5" id="KW-1003">Cell membrane</keyword>
<feature type="binding site" evidence="21">
    <location>
        <begin position="65"/>
        <end position="69"/>
    </location>
    <ligand>
        <name>substrate</name>
    </ligand>
</feature>
<comment type="function">
    <text evidence="24">Catalyzes the ATP-dependent phosphorylation of sn-l,2-diacylglycerol (DAG) to phosphatidic acid. Involved in the recycling of diacylglycerol produced as a by-product during membrane-derived oligosaccharide (MDO) biosynthesis.</text>
</comment>
<feature type="binding site" evidence="22">
    <location>
        <begin position="120"/>
        <end position="122"/>
    </location>
    <ligand>
        <name>ATP</name>
        <dbReference type="ChEBI" id="CHEBI:30616"/>
    </ligand>
</feature>
<evidence type="ECO:0000256" key="10">
    <source>
        <dbReference type="ARBA" id="ARBA00022723"/>
    </source>
</evidence>
<evidence type="ECO:0000256" key="23">
    <source>
        <dbReference type="PIRSR" id="PIRSR600829-4"/>
    </source>
</evidence>
<evidence type="ECO:0000256" key="6">
    <source>
        <dbReference type="ARBA" id="ARBA00022516"/>
    </source>
</evidence>
<evidence type="ECO:0000256" key="19">
    <source>
        <dbReference type="ARBA" id="ARBA00023264"/>
    </source>
</evidence>
<keyword evidence="18" id="KW-0594">Phospholipid biosynthesis</keyword>
<keyword evidence="13 22" id="KW-0067">ATP-binding</keyword>
<dbReference type="PANTHER" id="PTHR34299">
    <property type="entry name" value="DIACYLGLYCEROL KINASE"/>
    <property type="match status" value="1"/>
</dbReference>
<dbReference type="Gene3D" id="1.10.287.3610">
    <property type="match status" value="1"/>
</dbReference>
<feature type="binding site" evidence="23">
    <location>
        <position position="63"/>
    </location>
    <ligand>
        <name>a divalent metal cation</name>
        <dbReference type="ChEBI" id="CHEBI:60240"/>
    </ligand>
</feature>
<keyword evidence="10 23" id="KW-0479">Metal-binding</keyword>
<evidence type="ECO:0000256" key="16">
    <source>
        <dbReference type="ARBA" id="ARBA00023098"/>
    </source>
</evidence>
<dbReference type="EC" id="2.7.1.107" evidence="3 24"/>
<evidence type="ECO:0000313" key="25">
    <source>
        <dbReference type="EMBL" id="RBP35011.1"/>
    </source>
</evidence>
<evidence type="ECO:0000313" key="26">
    <source>
        <dbReference type="Proteomes" id="UP000253628"/>
    </source>
</evidence>
<evidence type="ECO:0000256" key="18">
    <source>
        <dbReference type="ARBA" id="ARBA00023209"/>
    </source>
</evidence>
<evidence type="ECO:0000256" key="17">
    <source>
        <dbReference type="ARBA" id="ARBA00023136"/>
    </source>
</evidence>
<evidence type="ECO:0000256" key="1">
    <source>
        <dbReference type="ARBA" id="ARBA00004429"/>
    </source>
</evidence>
<dbReference type="InterPro" id="IPR000829">
    <property type="entry name" value="DAGK"/>
</dbReference>
<feature type="binding site" evidence="23">
    <location>
        <position position="111"/>
    </location>
    <ligand>
        <name>a divalent metal cation</name>
        <dbReference type="ChEBI" id="CHEBI:60240"/>
    </ligand>
</feature>
<accession>A0A366H1V8</accession>
<dbReference type="GO" id="GO:0006654">
    <property type="term" value="P:phosphatidic acid biosynthetic process"/>
    <property type="evidence" value="ECO:0007669"/>
    <property type="project" value="InterPro"/>
</dbReference>
<sequence length="158" mass="16888">MLAIRAGYPHNYGVRIAKPAVAAPFQGLMNDTHSPYKSKGGLARLFNALRYSLQGLGAAFKHEAAFRQELAIAVILVPVAFWLGNTLAEQLLLIGAVFFVLIIEIVNSALEALADAITLEEHPLIGRAKDLGSAAVMMSILLACLVWLAVILGHTASL</sequence>
<reference evidence="25 26" key="1">
    <citation type="submission" date="2018-06" db="EMBL/GenBank/DDBJ databases">
        <title>Genomic Encyclopedia of Type Strains, Phase IV (KMG-IV): sequencing the most valuable type-strain genomes for metagenomic binning, comparative biology and taxonomic classification.</title>
        <authorList>
            <person name="Goeker M."/>
        </authorList>
    </citation>
    <scope>NUCLEOTIDE SEQUENCE [LARGE SCALE GENOMIC DNA]</scope>
    <source>
        <strain evidence="25 26">DSM 25520</strain>
    </source>
</reference>
<organism evidence="25 26">
    <name type="scientific">Eoetvoesiella caeni</name>
    <dbReference type="NCBI Taxonomy" id="645616"/>
    <lineage>
        <taxon>Bacteria</taxon>
        <taxon>Pseudomonadati</taxon>
        <taxon>Pseudomonadota</taxon>
        <taxon>Betaproteobacteria</taxon>
        <taxon>Burkholderiales</taxon>
        <taxon>Alcaligenaceae</taxon>
        <taxon>Eoetvoesiella</taxon>
    </lineage>
</organism>
<dbReference type="EMBL" id="QNRQ01000022">
    <property type="protein sequence ID" value="RBP35011.1"/>
    <property type="molecule type" value="Genomic_DNA"/>
</dbReference>
<keyword evidence="16 24" id="KW-0443">Lipid metabolism</keyword>
<comment type="subcellular location">
    <subcellularLocation>
        <location evidence="1 24">Cell inner membrane</location>
        <topology evidence="1 24">Multi-pass membrane protein</topology>
    </subcellularLocation>
</comment>
<feature type="binding site" evidence="22">
    <location>
        <position position="44"/>
    </location>
    <ligand>
        <name>ATP</name>
        <dbReference type="ChEBI" id="CHEBI:30616"/>
    </ligand>
</feature>
<dbReference type="GO" id="GO:0005524">
    <property type="term" value="F:ATP binding"/>
    <property type="evidence" value="ECO:0007669"/>
    <property type="project" value="UniProtKB-KW"/>
</dbReference>
<feature type="binding site" evidence="22">
    <location>
        <position position="111"/>
    </location>
    <ligand>
        <name>ATP</name>
        <dbReference type="ChEBI" id="CHEBI:30616"/>
    </ligand>
</feature>
<evidence type="ECO:0000256" key="24">
    <source>
        <dbReference type="RuleBase" id="RU363065"/>
    </source>
</evidence>
<dbReference type="GO" id="GO:0046872">
    <property type="term" value="F:metal ion binding"/>
    <property type="evidence" value="ECO:0007669"/>
    <property type="project" value="UniProtKB-KW"/>
</dbReference>
<keyword evidence="8 24" id="KW-0808">Transferase</keyword>
<feature type="binding site" evidence="21">
    <location>
        <position position="104"/>
    </location>
    <ligand>
        <name>substrate</name>
    </ligand>
</feature>
<evidence type="ECO:0000256" key="20">
    <source>
        <dbReference type="PIRSR" id="PIRSR600829-1"/>
    </source>
</evidence>
<comment type="catalytic activity">
    <reaction evidence="24">
        <text>a 1,2-diacyl-sn-glycerol + ATP = a 1,2-diacyl-sn-glycero-3-phosphate + ADP + H(+)</text>
        <dbReference type="Rhea" id="RHEA:10272"/>
        <dbReference type="ChEBI" id="CHEBI:15378"/>
        <dbReference type="ChEBI" id="CHEBI:17815"/>
        <dbReference type="ChEBI" id="CHEBI:30616"/>
        <dbReference type="ChEBI" id="CHEBI:58608"/>
        <dbReference type="ChEBI" id="CHEBI:456216"/>
        <dbReference type="EC" id="2.7.1.107"/>
    </reaction>
</comment>
<evidence type="ECO:0000256" key="5">
    <source>
        <dbReference type="ARBA" id="ARBA00022475"/>
    </source>
</evidence>
<proteinExistence type="inferred from homology"/>
<dbReference type="GO" id="GO:0004143">
    <property type="term" value="F:ATP-dependent diacylglycerol kinase activity"/>
    <property type="evidence" value="ECO:0007669"/>
    <property type="project" value="UniProtKB-EC"/>
</dbReference>